<evidence type="ECO:0000313" key="9">
    <source>
        <dbReference type="EMBL" id="KAA6408348.1"/>
    </source>
</evidence>
<evidence type="ECO:0000256" key="4">
    <source>
        <dbReference type="ARBA" id="ARBA00022605"/>
    </source>
</evidence>
<name>A0A5M8PH87_9LECA</name>
<comment type="caution">
    <text evidence="9">The sequence shown here is derived from an EMBL/GenBank/DDBJ whole genome shotgun (WGS) entry which is preliminary data.</text>
</comment>
<accession>A0A5M8PH87</accession>
<gene>
    <name evidence="9" type="ORF">FRX48_08090</name>
</gene>
<dbReference type="PANTHER" id="PTHR43344:SF2">
    <property type="entry name" value="PHOSPHOSERINE PHOSPHATASE"/>
    <property type="match status" value="1"/>
</dbReference>
<dbReference type="InterPro" id="IPR050582">
    <property type="entry name" value="HAD-like_SerB"/>
</dbReference>
<keyword evidence="5" id="KW-0479">Metal-binding</keyword>
<keyword evidence="8" id="KW-0718">Serine biosynthesis</keyword>
<evidence type="ECO:0000256" key="5">
    <source>
        <dbReference type="ARBA" id="ARBA00022723"/>
    </source>
</evidence>
<evidence type="ECO:0000256" key="6">
    <source>
        <dbReference type="ARBA" id="ARBA00022801"/>
    </source>
</evidence>
<evidence type="ECO:0000256" key="8">
    <source>
        <dbReference type="ARBA" id="ARBA00023299"/>
    </source>
</evidence>
<evidence type="ECO:0000256" key="2">
    <source>
        <dbReference type="ARBA" id="ARBA00005135"/>
    </source>
</evidence>
<dbReference type="InterPro" id="IPR036412">
    <property type="entry name" value="HAD-like_sf"/>
</dbReference>
<evidence type="ECO:0000313" key="10">
    <source>
        <dbReference type="Proteomes" id="UP000324767"/>
    </source>
</evidence>
<reference evidence="9 10" key="1">
    <citation type="submission" date="2019-09" db="EMBL/GenBank/DDBJ databases">
        <title>The hologenome of the rock-dwelling lichen Lasallia pustulata.</title>
        <authorList>
            <person name="Greshake Tzovaras B."/>
            <person name="Segers F."/>
            <person name="Bicker A."/>
            <person name="Dal Grande F."/>
            <person name="Otte J."/>
            <person name="Hankeln T."/>
            <person name="Schmitt I."/>
            <person name="Ebersberger I."/>
        </authorList>
    </citation>
    <scope>NUCLEOTIDE SEQUENCE [LARGE SCALE GENOMIC DNA]</scope>
    <source>
        <strain evidence="9">A1-1</strain>
    </source>
</reference>
<evidence type="ECO:0000256" key="7">
    <source>
        <dbReference type="ARBA" id="ARBA00022842"/>
    </source>
</evidence>
<keyword evidence="4" id="KW-0028">Amino-acid biosynthesis</keyword>
<dbReference type="OrthoDB" id="27226at2759"/>
<dbReference type="Gene3D" id="3.40.50.1000">
    <property type="entry name" value="HAD superfamily/HAD-like"/>
    <property type="match status" value="1"/>
</dbReference>
<protein>
    <recommendedName>
        <fullName evidence="3">phosphoserine phosphatase</fullName>
        <ecNumber evidence="3">3.1.3.3</ecNumber>
    </recommendedName>
</protein>
<evidence type="ECO:0000256" key="3">
    <source>
        <dbReference type="ARBA" id="ARBA00012640"/>
    </source>
</evidence>
<comment type="pathway">
    <text evidence="2">Amino-acid biosynthesis; L-serine biosynthesis; L-serine from 3-phospho-D-glycerate: step 3/3.</text>
</comment>
<proteinExistence type="predicted"/>
<dbReference type="AlphaFoldDB" id="A0A5M8PH87"/>
<dbReference type="GO" id="GO:0005737">
    <property type="term" value="C:cytoplasm"/>
    <property type="evidence" value="ECO:0007669"/>
    <property type="project" value="TreeGrafter"/>
</dbReference>
<dbReference type="PANTHER" id="PTHR43344">
    <property type="entry name" value="PHOSPHOSERINE PHOSPHATASE"/>
    <property type="match status" value="1"/>
</dbReference>
<organism evidence="9 10">
    <name type="scientific">Lasallia pustulata</name>
    <dbReference type="NCBI Taxonomy" id="136370"/>
    <lineage>
        <taxon>Eukaryota</taxon>
        <taxon>Fungi</taxon>
        <taxon>Dikarya</taxon>
        <taxon>Ascomycota</taxon>
        <taxon>Pezizomycotina</taxon>
        <taxon>Lecanoromycetes</taxon>
        <taxon>OSLEUM clade</taxon>
        <taxon>Umbilicariomycetidae</taxon>
        <taxon>Umbilicariales</taxon>
        <taxon>Umbilicariaceae</taxon>
        <taxon>Lasallia</taxon>
    </lineage>
</organism>
<dbReference type="EMBL" id="VXIT01000014">
    <property type="protein sequence ID" value="KAA6408348.1"/>
    <property type="molecule type" value="Genomic_DNA"/>
</dbReference>
<comment type="cofactor">
    <cofactor evidence="1">
        <name>Mg(2+)</name>
        <dbReference type="ChEBI" id="CHEBI:18420"/>
    </cofactor>
</comment>
<dbReference type="GO" id="GO:0006564">
    <property type="term" value="P:L-serine biosynthetic process"/>
    <property type="evidence" value="ECO:0007669"/>
    <property type="project" value="UniProtKB-KW"/>
</dbReference>
<sequence>MAVVSGGFAPMAEWLAGKLGLDYVVANHLLTDTTTHPPTLSGLLSPTHPIIDGTQKQLLLHSIAASNNIPLSATMAVGDGANDLLMLHAAGLGVAFRAKEKVQREVCGFLRVGFA</sequence>
<dbReference type="Proteomes" id="UP000324767">
    <property type="component" value="Unassembled WGS sequence"/>
</dbReference>
<dbReference type="GO" id="GO:0036424">
    <property type="term" value="F:L-phosphoserine phosphatase activity"/>
    <property type="evidence" value="ECO:0007669"/>
    <property type="project" value="TreeGrafter"/>
</dbReference>
<keyword evidence="7" id="KW-0460">Magnesium</keyword>
<keyword evidence="6" id="KW-0378">Hydrolase</keyword>
<dbReference type="InterPro" id="IPR023214">
    <property type="entry name" value="HAD_sf"/>
</dbReference>
<dbReference type="Pfam" id="PF12710">
    <property type="entry name" value="HAD"/>
    <property type="match status" value="1"/>
</dbReference>
<dbReference type="EC" id="3.1.3.3" evidence="3"/>
<dbReference type="SUPFAM" id="SSF56784">
    <property type="entry name" value="HAD-like"/>
    <property type="match status" value="1"/>
</dbReference>
<evidence type="ECO:0000256" key="1">
    <source>
        <dbReference type="ARBA" id="ARBA00001946"/>
    </source>
</evidence>
<dbReference type="GO" id="GO:0000287">
    <property type="term" value="F:magnesium ion binding"/>
    <property type="evidence" value="ECO:0007669"/>
    <property type="project" value="TreeGrafter"/>
</dbReference>